<protein>
    <submittedName>
        <fullName evidence="2">GNAT family N-acetyltransferase</fullName>
    </submittedName>
</protein>
<dbReference type="PROSITE" id="PS51186">
    <property type="entry name" value="GNAT"/>
    <property type="match status" value="1"/>
</dbReference>
<dbReference type="InterPro" id="IPR000182">
    <property type="entry name" value="GNAT_dom"/>
</dbReference>
<sequence length="178" mass="19819">MLTLDIPTLKTDRLVLRAPVAADFETVAAFFADADRSWGFGGPLDRNNAWRWFASLIGHWALHGFGFWMVDTRDGDPVGFVGLWAPEGWPEPELGWVMFEGAEGKGYAREAALEARRYAYEVLEFDTLSSNIFPGNARSVALAERLGAWHERTYENVSHGTEMVYRHPAPADLTTGAA</sequence>
<dbReference type="PANTHER" id="PTHR43792:SF1">
    <property type="entry name" value="N-ACETYLTRANSFERASE DOMAIN-CONTAINING PROTEIN"/>
    <property type="match status" value="1"/>
</dbReference>
<gene>
    <name evidence="2" type="ORF">QEZ52_03165</name>
</gene>
<dbReference type="PANTHER" id="PTHR43792">
    <property type="entry name" value="GNAT FAMILY, PUTATIVE (AFU_ORTHOLOGUE AFUA_3G00765)-RELATED-RELATED"/>
    <property type="match status" value="1"/>
</dbReference>
<dbReference type="Pfam" id="PF13302">
    <property type="entry name" value="Acetyltransf_3"/>
    <property type="match status" value="1"/>
</dbReference>
<keyword evidence="3" id="KW-1185">Reference proteome</keyword>
<name>A0ABZ2XV42_9RHOB</name>
<feature type="domain" description="N-acetyltransferase" evidence="1">
    <location>
        <begin position="14"/>
        <end position="170"/>
    </location>
</feature>
<dbReference type="RefSeq" id="WP_406647905.1">
    <property type="nucleotide sequence ID" value="NZ_CP123584.1"/>
</dbReference>
<dbReference type="SUPFAM" id="SSF55729">
    <property type="entry name" value="Acyl-CoA N-acyltransferases (Nat)"/>
    <property type="match status" value="1"/>
</dbReference>
<reference evidence="2 3" key="1">
    <citation type="submission" date="2023-04" db="EMBL/GenBank/DDBJ databases">
        <title>Complete genome sequence of Alisedimentitalea scapharcae.</title>
        <authorList>
            <person name="Rong J.-C."/>
            <person name="Yi M.-L."/>
            <person name="Zhao Q."/>
        </authorList>
    </citation>
    <scope>NUCLEOTIDE SEQUENCE [LARGE SCALE GENOMIC DNA]</scope>
    <source>
        <strain evidence="2 3">KCTC 42119</strain>
    </source>
</reference>
<dbReference type="EMBL" id="CP123584">
    <property type="protein sequence ID" value="WZK89563.1"/>
    <property type="molecule type" value="Genomic_DNA"/>
</dbReference>
<accession>A0ABZ2XV42</accession>
<dbReference type="InterPro" id="IPR051531">
    <property type="entry name" value="N-acetyltransferase"/>
</dbReference>
<dbReference type="InterPro" id="IPR016181">
    <property type="entry name" value="Acyl_CoA_acyltransferase"/>
</dbReference>
<proteinExistence type="predicted"/>
<organism evidence="2 3">
    <name type="scientific">Aliisedimentitalea scapharcae</name>
    <dbReference type="NCBI Taxonomy" id="1524259"/>
    <lineage>
        <taxon>Bacteria</taxon>
        <taxon>Pseudomonadati</taxon>
        <taxon>Pseudomonadota</taxon>
        <taxon>Alphaproteobacteria</taxon>
        <taxon>Rhodobacterales</taxon>
        <taxon>Roseobacteraceae</taxon>
        <taxon>Aliisedimentitalea</taxon>
    </lineage>
</organism>
<evidence type="ECO:0000313" key="2">
    <source>
        <dbReference type="EMBL" id="WZK89563.1"/>
    </source>
</evidence>
<evidence type="ECO:0000313" key="3">
    <source>
        <dbReference type="Proteomes" id="UP001623232"/>
    </source>
</evidence>
<dbReference type="Proteomes" id="UP001623232">
    <property type="component" value="Chromosome"/>
</dbReference>
<evidence type="ECO:0000259" key="1">
    <source>
        <dbReference type="PROSITE" id="PS51186"/>
    </source>
</evidence>
<dbReference type="Gene3D" id="3.40.630.30">
    <property type="match status" value="1"/>
</dbReference>